<evidence type="ECO:0000256" key="10">
    <source>
        <dbReference type="ARBA" id="ARBA00023242"/>
    </source>
</evidence>
<keyword evidence="4" id="KW-0540">Nuclease</keyword>
<comment type="cofactor">
    <cofactor evidence="2">
        <name>Mg(2+)</name>
        <dbReference type="ChEBI" id="CHEBI:18420"/>
    </cofactor>
</comment>
<dbReference type="Pfam" id="PF03372">
    <property type="entry name" value="Exo_endo_phos"/>
    <property type="match status" value="1"/>
</dbReference>
<feature type="domain" description="Endonuclease/exonuclease/phosphatase" evidence="12">
    <location>
        <begin position="131"/>
        <end position="405"/>
    </location>
</feature>
<dbReference type="InterPro" id="IPR036691">
    <property type="entry name" value="Endo/exonu/phosph_ase_sf"/>
</dbReference>
<dbReference type="GO" id="GO:0004519">
    <property type="term" value="F:endonuclease activity"/>
    <property type="evidence" value="ECO:0007669"/>
    <property type="project" value="UniProtKB-KW"/>
</dbReference>
<feature type="region of interest" description="Disordered" evidence="11">
    <location>
        <begin position="448"/>
        <end position="635"/>
    </location>
</feature>
<dbReference type="OrthoDB" id="10034655at2759"/>
<feature type="compositionally biased region" description="Basic residues" evidence="11">
    <location>
        <begin position="614"/>
        <end position="635"/>
    </location>
</feature>
<dbReference type="CDD" id="cd09080">
    <property type="entry name" value="TDP2"/>
    <property type="match status" value="1"/>
</dbReference>
<feature type="compositionally biased region" description="Basic and acidic residues" evidence="11">
    <location>
        <begin position="59"/>
        <end position="74"/>
    </location>
</feature>
<dbReference type="SUPFAM" id="SSF56219">
    <property type="entry name" value="DNase I-like"/>
    <property type="match status" value="1"/>
</dbReference>
<evidence type="ECO:0000256" key="5">
    <source>
        <dbReference type="ARBA" id="ARBA00022723"/>
    </source>
</evidence>
<organism evidence="13 14">
    <name type="scientific">Thecamonas trahens ATCC 50062</name>
    <dbReference type="NCBI Taxonomy" id="461836"/>
    <lineage>
        <taxon>Eukaryota</taxon>
        <taxon>Apusozoa</taxon>
        <taxon>Apusomonadida</taxon>
        <taxon>Apusomonadidae</taxon>
        <taxon>Thecamonas</taxon>
    </lineage>
</organism>
<protein>
    <submittedName>
        <fullName evidence="13">Endonuclease/exonuclease/phosphatase</fullName>
    </submittedName>
</protein>
<feature type="compositionally biased region" description="Basic residues" evidence="11">
    <location>
        <begin position="41"/>
        <end position="58"/>
    </location>
</feature>
<keyword evidence="5" id="KW-0479">Metal-binding</keyword>
<dbReference type="PANTHER" id="PTHR15822:SF4">
    <property type="entry name" value="TYROSYL-DNA PHOSPHODIESTERASE 2"/>
    <property type="match status" value="1"/>
</dbReference>
<dbReference type="Proteomes" id="UP000054408">
    <property type="component" value="Unassembled WGS sequence"/>
</dbReference>
<dbReference type="Gene3D" id="3.60.10.10">
    <property type="entry name" value="Endonuclease/exonuclease/phosphatase"/>
    <property type="match status" value="1"/>
</dbReference>
<dbReference type="AlphaFoldDB" id="A0A0L0D4A5"/>
<dbReference type="GO" id="GO:0003697">
    <property type="term" value="F:single-stranded DNA binding"/>
    <property type="evidence" value="ECO:0007669"/>
    <property type="project" value="TreeGrafter"/>
</dbReference>
<comment type="subcellular location">
    <subcellularLocation>
        <location evidence="3">Nucleus</location>
        <location evidence="3">PML body</location>
    </subcellularLocation>
</comment>
<dbReference type="PANTHER" id="PTHR15822">
    <property type="entry name" value="TRAF AND TNF RECEPTOR-ASSOCIATED PROTEIN"/>
    <property type="match status" value="1"/>
</dbReference>
<feature type="region of interest" description="Disordered" evidence="11">
    <location>
        <begin position="38"/>
        <end position="77"/>
    </location>
</feature>
<keyword evidence="7" id="KW-0378">Hydrolase</keyword>
<feature type="compositionally biased region" description="Polar residues" evidence="11">
    <location>
        <begin position="515"/>
        <end position="524"/>
    </location>
</feature>
<evidence type="ECO:0000313" key="13">
    <source>
        <dbReference type="EMBL" id="KNC46941.1"/>
    </source>
</evidence>
<dbReference type="InterPro" id="IPR005135">
    <property type="entry name" value="Endo/exonuclease/phosphatase"/>
</dbReference>
<gene>
    <name evidence="13" type="ORF">AMSG_03374</name>
</gene>
<evidence type="ECO:0000256" key="11">
    <source>
        <dbReference type="SAM" id="MobiDB-lite"/>
    </source>
</evidence>
<evidence type="ECO:0000256" key="3">
    <source>
        <dbReference type="ARBA" id="ARBA00004322"/>
    </source>
</evidence>
<reference evidence="13 14" key="1">
    <citation type="submission" date="2010-05" db="EMBL/GenBank/DDBJ databases">
        <title>The Genome Sequence of Thecamonas trahens ATCC 50062.</title>
        <authorList>
            <consortium name="The Broad Institute Genome Sequencing Platform"/>
            <person name="Russ C."/>
            <person name="Cuomo C."/>
            <person name="Shea T."/>
            <person name="Young S.K."/>
            <person name="Zeng Q."/>
            <person name="Koehrsen M."/>
            <person name="Haas B."/>
            <person name="Borodovsky M."/>
            <person name="Guigo R."/>
            <person name="Alvarado L."/>
            <person name="Berlin A."/>
            <person name="Bochicchio J."/>
            <person name="Borenstein D."/>
            <person name="Chapman S."/>
            <person name="Chen Z."/>
            <person name="Freedman E."/>
            <person name="Gellesch M."/>
            <person name="Goldberg J."/>
            <person name="Griggs A."/>
            <person name="Gujja S."/>
            <person name="Heilman E."/>
            <person name="Heiman D."/>
            <person name="Hepburn T."/>
            <person name="Howarth C."/>
            <person name="Jen D."/>
            <person name="Larson L."/>
            <person name="Mehta T."/>
            <person name="Park D."/>
            <person name="Pearson M."/>
            <person name="Roberts A."/>
            <person name="Saif S."/>
            <person name="Shenoy N."/>
            <person name="Sisk P."/>
            <person name="Stolte C."/>
            <person name="Sykes S."/>
            <person name="Thomson T."/>
            <person name="Walk T."/>
            <person name="White J."/>
            <person name="Yandava C."/>
            <person name="Burger G."/>
            <person name="Gray M.W."/>
            <person name="Holland P.W.H."/>
            <person name="King N."/>
            <person name="Lang F.B.F."/>
            <person name="Roger A.J."/>
            <person name="Ruiz-Trillo I."/>
            <person name="Lander E."/>
            <person name="Nusbaum C."/>
        </authorList>
    </citation>
    <scope>NUCLEOTIDE SEQUENCE [LARGE SCALE GENOMIC DNA]</scope>
    <source>
        <strain evidence="13 14">ATCC 50062</strain>
    </source>
</reference>
<sequence>MTNAYSFDGMVIISLLFVCTMAYVRSVPRLRKWLMSERKASGKGKGKSKGKGKGKGKAAGKDKGEGKGKGKEKQMLNSSELGDTRIPAWRYSRDKGKWSTSGSPFASLSLADVVALPPPQSASSSPKISVLTFNVWFHETEKERRTVALLDHIASLRPLPTLLCFQEVTPPFLKALAAMPFIRDGYALSDYGPCGTLLPYGVVIASALPTLGFRILDMRSTQNRKLLVAETAVPTPRGYFPVVLASVHLESHKASGWLRVKQLQSIVWPALARYRYLGFPTLTILAGDTNIDDTWLDENRALLAAGYEDLWPYCHGADTKGYTENTDINDMARIHKRIPVFVRYDRILARVQDTHPLFPPSGLPPQLRGNSPVPPPDTYWRVDDIVLDGTVPFTHSPRPLWFSDHFGLHAKFSLHLPRSSNSLSNELNLSMYLKRRAGMRSVVFHGSSSYASSSDSSDSSGSSSIGDKTPTSARIPSDVEHSMTSSSSSSGCVRPSAAHLNDSSESDSRGRTLPFESSQRSPPVSMSYAPLSAKAFKDPYGSDYVPHSRSPSRRSRKSGKSPRKPGKRSKPKRGDEDYLSDFMPFDARSPRRRGSGGGDGFVPHEAGFISNHSASHRARHRSRGKSSSKRSREHH</sequence>
<feature type="compositionally biased region" description="Basic residues" evidence="11">
    <location>
        <begin position="550"/>
        <end position="571"/>
    </location>
</feature>
<dbReference type="GO" id="GO:0006302">
    <property type="term" value="P:double-strand break repair"/>
    <property type="evidence" value="ECO:0007669"/>
    <property type="project" value="TreeGrafter"/>
</dbReference>
<accession>A0A0L0D4A5</accession>
<dbReference type="EMBL" id="GL349444">
    <property type="protein sequence ID" value="KNC46941.1"/>
    <property type="molecule type" value="Genomic_DNA"/>
</dbReference>
<dbReference type="GO" id="GO:0070260">
    <property type="term" value="F:5'-tyrosyl-DNA phosphodiesterase activity"/>
    <property type="evidence" value="ECO:0007669"/>
    <property type="project" value="TreeGrafter"/>
</dbReference>
<dbReference type="RefSeq" id="XP_013760213.1">
    <property type="nucleotide sequence ID" value="XM_013904759.1"/>
</dbReference>
<dbReference type="GO" id="GO:0004527">
    <property type="term" value="F:exonuclease activity"/>
    <property type="evidence" value="ECO:0007669"/>
    <property type="project" value="UniProtKB-KW"/>
</dbReference>
<evidence type="ECO:0000256" key="7">
    <source>
        <dbReference type="ARBA" id="ARBA00022801"/>
    </source>
</evidence>
<evidence type="ECO:0000256" key="2">
    <source>
        <dbReference type="ARBA" id="ARBA00001946"/>
    </source>
</evidence>
<evidence type="ECO:0000313" key="14">
    <source>
        <dbReference type="Proteomes" id="UP000054408"/>
    </source>
</evidence>
<dbReference type="STRING" id="461836.A0A0L0D4A5"/>
<keyword evidence="8" id="KW-0460">Magnesium</keyword>
<evidence type="ECO:0000256" key="9">
    <source>
        <dbReference type="ARBA" id="ARBA00023204"/>
    </source>
</evidence>
<keyword evidence="9" id="KW-0234">DNA repair</keyword>
<name>A0A0L0D4A5_THETB</name>
<comment type="cofactor">
    <cofactor evidence="1">
        <name>Mn(2+)</name>
        <dbReference type="ChEBI" id="CHEBI:29035"/>
    </cofactor>
</comment>
<evidence type="ECO:0000256" key="8">
    <source>
        <dbReference type="ARBA" id="ARBA00022842"/>
    </source>
</evidence>
<evidence type="ECO:0000256" key="1">
    <source>
        <dbReference type="ARBA" id="ARBA00001936"/>
    </source>
</evidence>
<evidence type="ECO:0000256" key="4">
    <source>
        <dbReference type="ARBA" id="ARBA00022722"/>
    </source>
</evidence>
<dbReference type="InterPro" id="IPR051547">
    <property type="entry name" value="TDP2-like"/>
</dbReference>
<keyword evidence="14" id="KW-1185">Reference proteome</keyword>
<keyword evidence="13" id="KW-0255">Endonuclease</keyword>
<keyword evidence="13" id="KW-0269">Exonuclease</keyword>
<evidence type="ECO:0000259" key="12">
    <source>
        <dbReference type="Pfam" id="PF03372"/>
    </source>
</evidence>
<dbReference type="eggNOG" id="KOG3808">
    <property type="taxonomic scope" value="Eukaryota"/>
</dbReference>
<dbReference type="GeneID" id="25562983"/>
<keyword evidence="10" id="KW-0539">Nucleus</keyword>
<evidence type="ECO:0000256" key="6">
    <source>
        <dbReference type="ARBA" id="ARBA00022763"/>
    </source>
</evidence>
<proteinExistence type="predicted"/>
<dbReference type="GO" id="GO:0046872">
    <property type="term" value="F:metal ion binding"/>
    <property type="evidence" value="ECO:0007669"/>
    <property type="project" value="UniProtKB-KW"/>
</dbReference>
<feature type="compositionally biased region" description="Low complexity" evidence="11">
    <location>
        <begin position="448"/>
        <end position="467"/>
    </location>
</feature>
<keyword evidence="6" id="KW-0227">DNA damage</keyword>
<dbReference type="GO" id="GO:0005737">
    <property type="term" value="C:cytoplasm"/>
    <property type="evidence" value="ECO:0007669"/>
    <property type="project" value="TreeGrafter"/>
</dbReference>